<dbReference type="Proteomes" id="UP000192257">
    <property type="component" value="Unassembled WGS sequence"/>
</dbReference>
<gene>
    <name evidence="2" type="ORF">TM35_000071680</name>
</gene>
<sequence>MNKTTNAVSEGSGGVEPQSRSASQRSGWSDDVPKKIDLEHDRQSIAAWRQTKLNKIILEDARKTYVSREDHRLMLKQLISTAYFKDKERKANIDKWKRIVLAVEKEYIGANALFTLSPDPYHQVLAKLSSMMIWNDEVRQWGYDYCTGEITRRRAHHVEVLARLKSSGKLFLN</sequence>
<name>A0A1X0P1B9_9TRYP</name>
<comment type="caution">
    <text evidence="2">The sequence shown here is derived from an EMBL/GenBank/DDBJ whole genome shotgun (WGS) entry which is preliminary data.</text>
</comment>
<dbReference type="VEuPathDB" id="TriTrypDB:TM35_000071680"/>
<proteinExistence type="predicted"/>
<dbReference type="RefSeq" id="XP_028884810.1">
    <property type="nucleotide sequence ID" value="XM_029023614.1"/>
</dbReference>
<feature type="region of interest" description="Disordered" evidence="1">
    <location>
        <begin position="1"/>
        <end position="32"/>
    </location>
</feature>
<accession>A0A1X0P1B9</accession>
<dbReference type="OrthoDB" id="271403at2759"/>
<dbReference type="AlphaFoldDB" id="A0A1X0P1B9"/>
<organism evidence="2 3">
    <name type="scientific">Trypanosoma theileri</name>
    <dbReference type="NCBI Taxonomy" id="67003"/>
    <lineage>
        <taxon>Eukaryota</taxon>
        <taxon>Discoba</taxon>
        <taxon>Euglenozoa</taxon>
        <taxon>Kinetoplastea</taxon>
        <taxon>Metakinetoplastina</taxon>
        <taxon>Trypanosomatida</taxon>
        <taxon>Trypanosomatidae</taxon>
        <taxon>Trypanosoma</taxon>
    </lineage>
</organism>
<evidence type="ECO:0000313" key="3">
    <source>
        <dbReference type="Proteomes" id="UP000192257"/>
    </source>
</evidence>
<keyword evidence="3" id="KW-1185">Reference proteome</keyword>
<evidence type="ECO:0000256" key="1">
    <source>
        <dbReference type="SAM" id="MobiDB-lite"/>
    </source>
</evidence>
<evidence type="ECO:0000313" key="2">
    <source>
        <dbReference type="EMBL" id="ORC90744.1"/>
    </source>
</evidence>
<reference evidence="2 3" key="1">
    <citation type="submission" date="2017-03" db="EMBL/GenBank/DDBJ databases">
        <title>An alternative strategy for trypanosome survival in the mammalian bloodstream revealed through genome and transcriptome analysis of the ubiquitous bovine parasite Trypanosoma (Megatrypanum) theileri.</title>
        <authorList>
            <person name="Kelly S."/>
            <person name="Ivens A."/>
            <person name="Mott A."/>
            <person name="O'Neill E."/>
            <person name="Emms D."/>
            <person name="Macleod O."/>
            <person name="Voorheis P."/>
            <person name="Matthews J."/>
            <person name="Matthews K."/>
            <person name="Carrington M."/>
        </authorList>
    </citation>
    <scope>NUCLEOTIDE SEQUENCE [LARGE SCALE GENOMIC DNA]</scope>
    <source>
        <strain evidence="2">Edinburgh</strain>
    </source>
</reference>
<protein>
    <submittedName>
        <fullName evidence="2">Uncharacterized protein</fullName>
    </submittedName>
</protein>
<feature type="compositionally biased region" description="Polar residues" evidence="1">
    <location>
        <begin position="18"/>
        <end position="27"/>
    </location>
</feature>
<dbReference type="GeneID" id="39983394"/>
<dbReference type="EMBL" id="NBCO01000007">
    <property type="protein sequence ID" value="ORC90744.1"/>
    <property type="molecule type" value="Genomic_DNA"/>
</dbReference>